<accession>A0AAV3Z1M8</accession>
<dbReference type="EMBL" id="BLXT01001819">
    <property type="protein sequence ID" value="GFN87968.1"/>
    <property type="molecule type" value="Genomic_DNA"/>
</dbReference>
<proteinExistence type="predicted"/>
<feature type="compositionally biased region" description="Low complexity" evidence="1">
    <location>
        <begin position="171"/>
        <end position="186"/>
    </location>
</feature>
<feature type="region of interest" description="Disordered" evidence="1">
    <location>
        <begin position="132"/>
        <end position="254"/>
    </location>
</feature>
<sequence length="254" mass="26563">MPTTLKQSGDDPATSDLQVQRETLEDNSQTTEAAEESSVVVSEAVAQCSTSSEGDQLGTFTSIAGSEVSSTVRDPDPSNELTTEESAQALPDTSTSDDQAEKSPAPASDSAQVTSAPAVTKGFQDAFAAFASATFPGPEDEEEDMDVYENTAAEAEPGATNSSETPEMTDAAEAVVSSALDSSLVSTTKEVTGNQPQEGQGEEGLAAIRIKCQSRWTASVSSNRTSQPGFNARSNRAGNRESRTPDLPTSYWTK</sequence>
<feature type="compositionally biased region" description="Polar residues" evidence="1">
    <location>
        <begin position="214"/>
        <end position="237"/>
    </location>
</feature>
<feature type="compositionally biased region" description="Polar residues" evidence="1">
    <location>
        <begin position="47"/>
        <end position="72"/>
    </location>
</feature>
<reference evidence="2 3" key="1">
    <citation type="journal article" date="2021" name="Elife">
        <title>Chloroplast acquisition without the gene transfer in kleptoplastic sea slugs, Plakobranchus ocellatus.</title>
        <authorList>
            <person name="Maeda T."/>
            <person name="Takahashi S."/>
            <person name="Yoshida T."/>
            <person name="Shimamura S."/>
            <person name="Takaki Y."/>
            <person name="Nagai Y."/>
            <person name="Toyoda A."/>
            <person name="Suzuki Y."/>
            <person name="Arimoto A."/>
            <person name="Ishii H."/>
            <person name="Satoh N."/>
            <person name="Nishiyama T."/>
            <person name="Hasebe M."/>
            <person name="Maruyama T."/>
            <person name="Minagawa J."/>
            <person name="Obokata J."/>
            <person name="Shigenobu S."/>
        </authorList>
    </citation>
    <scope>NUCLEOTIDE SEQUENCE [LARGE SCALE GENOMIC DNA]</scope>
</reference>
<feature type="compositionally biased region" description="Acidic residues" evidence="1">
    <location>
        <begin position="138"/>
        <end position="147"/>
    </location>
</feature>
<feature type="compositionally biased region" description="Polar residues" evidence="1">
    <location>
        <begin position="79"/>
        <end position="97"/>
    </location>
</feature>
<feature type="compositionally biased region" description="Low complexity" evidence="1">
    <location>
        <begin position="36"/>
        <end position="46"/>
    </location>
</feature>
<comment type="caution">
    <text evidence="2">The sequence shown here is derived from an EMBL/GenBank/DDBJ whole genome shotgun (WGS) entry which is preliminary data.</text>
</comment>
<keyword evidence="3" id="KW-1185">Reference proteome</keyword>
<feature type="region of interest" description="Disordered" evidence="1">
    <location>
        <begin position="1"/>
        <end position="117"/>
    </location>
</feature>
<organism evidence="2 3">
    <name type="scientific">Plakobranchus ocellatus</name>
    <dbReference type="NCBI Taxonomy" id="259542"/>
    <lineage>
        <taxon>Eukaryota</taxon>
        <taxon>Metazoa</taxon>
        <taxon>Spiralia</taxon>
        <taxon>Lophotrochozoa</taxon>
        <taxon>Mollusca</taxon>
        <taxon>Gastropoda</taxon>
        <taxon>Heterobranchia</taxon>
        <taxon>Euthyneura</taxon>
        <taxon>Panpulmonata</taxon>
        <taxon>Sacoglossa</taxon>
        <taxon>Placobranchoidea</taxon>
        <taxon>Plakobranchidae</taxon>
        <taxon>Plakobranchus</taxon>
    </lineage>
</organism>
<feature type="compositionally biased region" description="Polar residues" evidence="1">
    <location>
        <begin position="15"/>
        <end position="31"/>
    </location>
</feature>
<dbReference type="AlphaFoldDB" id="A0AAV3Z1M8"/>
<protein>
    <submittedName>
        <fullName evidence="2">Uncharacterized protein</fullName>
    </submittedName>
</protein>
<evidence type="ECO:0000313" key="2">
    <source>
        <dbReference type="EMBL" id="GFN87968.1"/>
    </source>
</evidence>
<name>A0AAV3Z1M8_9GAST</name>
<gene>
    <name evidence="2" type="ORF">PoB_001447400</name>
</gene>
<evidence type="ECO:0000313" key="3">
    <source>
        <dbReference type="Proteomes" id="UP000735302"/>
    </source>
</evidence>
<dbReference type="Proteomes" id="UP000735302">
    <property type="component" value="Unassembled WGS sequence"/>
</dbReference>
<evidence type="ECO:0000256" key="1">
    <source>
        <dbReference type="SAM" id="MobiDB-lite"/>
    </source>
</evidence>